<comment type="caution">
    <text evidence="1">The sequence shown here is derived from an EMBL/GenBank/DDBJ whole genome shotgun (WGS) entry which is preliminary data.</text>
</comment>
<sequence length="441" mass="51358">MIQAIFTTLNQYIKTKWGRSFSSREELEHWQDQQVHKHLKWIIPRSPFYQQYIGNRPLSEWRSFPTIDKKIMMDHFDTFNLAGLHKEEAYRVALQAEESRDFSPTIGKYTIGLSSGTSGHRGLFVVSDQERFRWAGYVIAKLLPRSLLSTHRIAFFLRANSNLYTSVERGNIQFCFFDLMLPPEEHVERLQLFQPTLLVAPPSMLRYLADQQLQNQLAIQPQKIISVAEVLDPLDQTVMTEAFGQVIHQVYQCTEGLLATTCEHGTLHINEDLLVVQKEYLDEEKRKFSPILTDFSRITQPIIRYRLNDILTERSAPCPCGSIHLALEQIEGRCDDLFYFLSTDGSKQVPIFPDFIRRAIITVDAEIEEYKVIQIGSQQIEIAIKTEEHVEEQAKQLIIQSFDRMTQEMNVQMPTLQFVPYQYTPGTTKLRRVEQKWKPHS</sequence>
<dbReference type="Gene3D" id="3.40.50.12780">
    <property type="entry name" value="N-terminal domain of ligase-like"/>
    <property type="match status" value="1"/>
</dbReference>
<dbReference type="AlphaFoldDB" id="A0A4R3LAT0"/>
<evidence type="ECO:0000313" key="1">
    <source>
        <dbReference type="EMBL" id="TCS96859.1"/>
    </source>
</evidence>
<dbReference type="PANTHER" id="PTHR36932:SF1">
    <property type="entry name" value="CAPSULAR POLYSACCHARIDE BIOSYNTHESIS PROTEIN"/>
    <property type="match status" value="1"/>
</dbReference>
<dbReference type="RefSeq" id="WP_131923238.1">
    <property type="nucleotide sequence ID" value="NZ_SMAG01000001.1"/>
</dbReference>
<dbReference type="InterPro" id="IPR042099">
    <property type="entry name" value="ANL_N_sf"/>
</dbReference>
<organism evidence="1 2">
    <name type="scientific">Hazenella coriacea</name>
    <dbReference type="NCBI Taxonomy" id="1179467"/>
    <lineage>
        <taxon>Bacteria</taxon>
        <taxon>Bacillati</taxon>
        <taxon>Bacillota</taxon>
        <taxon>Bacilli</taxon>
        <taxon>Bacillales</taxon>
        <taxon>Thermoactinomycetaceae</taxon>
        <taxon>Hazenella</taxon>
    </lineage>
</organism>
<keyword evidence="2" id="KW-1185">Reference proteome</keyword>
<dbReference type="SUPFAM" id="SSF56801">
    <property type="entry name" value="Acetyl-CoA synthetase-like"/>
    <property type="match status" value="1"/>
</dbReference>
<dbReference type="InterPro" id="IPR053158">
    <property type="entry name" value="CapK_Type1_Caps_Biosynth"/>
</dbReference>
<accession>A0A4R3LAT0</accession>
<dbReference type="EMBL" id="SMAG01000001">
    <property type="protein sequence ID" value="TCS96859.1"/>
    <property type="molecule type" value="Genomic_DNA"/>
</dbReference>
<dbReference type="PANTHER" id="PTHR36932">
    <property type="entry name" value="CAPSULAR POLYSACCHARIDE BIOSYNTHESIS PROTEIN"/>
    <property type="match status" value="1"/>
</dbReference>
<dbReference type="InterPro" id="IPR012685">
    <property type="entry name" value="CHP02304_F390_synth-rel"/>
</dbReference>
<dbReference type="OrthoDB" id="580775at2"/>
<evidence type="ECO:0000313" key="2">
    <source>
        <dbReference type="Proteomes" id="UP000294937"/>
    </source>
</evidence>
<reference evidence="1 2" key="1">
    <citation type="submission" date="2019-03" db="EMBL/GenBank/DDBJ databases">
        <title>Genomic Encyclopedia of Type Strains, Phase IV (KMG-IV): sequencing the most valuable type-strain genomes for metagenomic binning, comparative biology and taxonomic classification.</title>
        <authorList>
            <person name="Goeker M."/>
        </authorList>
    </citation>
    <scope>NUCLEOTIDE SEQUENCE [LARGE SCALE GENOMIC DNA]</scope>
    <source>
        <strain evidence="1 2">DSM 45707</strain>
    </source>
</reference>
<dbReference type="NCBIfam" id="TIGR02304">
    <property type="entry name" value="aden_form_hyp"/>
    <property type="match status" value="1"/>
</dbReference>
<proteinExistence type="predicted"/>
<gene>
    <name evidence="1" type="ORF">EDD58_101504</name>
</gene>
<dbReference type="Proteomes" id="UP000294937">
    <property type="component" value="Unassembled WGS sequence"/>
</dbReference>
<name>A0A4R3LAT0_9BACL</name>
<protein>
    <submittedName>
        <fullName evidence="1">Putative adenylate-forming enzyme</fullName>
    </submittedName>
</protein>